<evidence type="ECO:0000256" key="1">
    <source>
        <dbReference type="ARBA" id="ARBA00022737"/>
    </source>
</evidence>
<feature type="repeat" description="PPR" evidence="2">
    <location>
        <begin position="335"/>
        <end position="369"/>
    </location>
</feature>
<feature type="repeat" description="PPR" evidence="2">
    <location>
        <begin position="172"/>
        <end position="206"/>
    </location>
</feature>
<dbReference type="Pfam" id="PF01535">
    <property type="entry name" value="PPR"/>
    <property type="match status" value="5"/>
</dbReference>
<dbReference type="PANTHER" id="PTHR47926:SF534">
    <property type="entry name" value="PENTATRICOPEPTIDE REPEAT-CONTAINING PROTEIN"/>
    <property type="match status" value="1"/>
</dbReference>
<dbReference type="InterPro" id="IPR011990">
    <property type="entry name" value="TPR-like_helical_dom_sf"/>
</dbReference>
<feature type="repeat" description="PPR" evidence="2">
    <location>
        <begin position="234"/>
        <end position="268"/>
    </location>
</feature>
<dbReference type="InterPro" id="IPR046848">
    <property type="entry name" value="E_motif"/>
</dbReference>
<dbReference type="AlphaFoldDB" id="A0A835RYY2"/>
<organism evidence="3 4">
    <name type="scientific">Vanilla planifolia</name>
    <name type="common">Vanilla</name>
    <dbReference type="NCBI Taxonomy" id="51239"/>
    <lineage>
        <taxon>Eukaryota</taxon>
        <taxon>Viridiplantae</taxon>
        <taxon>Streptophyta</taxon>
        <taxon>Embryophyta</taxon>
        <taxon>Tracheophyta</taxon>
        <taxon>Spermatophyta</taxon>
        <taxon>Magnoliopsida</taxon>
        <taxon>Liliopsida</taxon>
        <taxon>Asparagales</taxon>
        <taxon>Orchidaceae</taxon>
        <taxon>Vanilloideae</taxon>
        <taxon>Vanilleae</taxon>
        <taxon>Vanilla</taxon>
    </lineage>
</organism>
<evidence type="ECO:0000256" key="2">
    <source>
        <dbReference type="PROSITE-ProRule" id="PRU00708"/>
    </source>
</evidence>
<keyword evidence="4" id="KW-1185">Reference proteome</keyword>
<feature type="repeat" description="PPR" evidence="2">
    <location>
        <begin position="304"/>
        <end position="334"/>
    </location>
</feature>
<dbReference type="Pfam" id="PF13041">
    <property type="entry name" value="PPR_2"/>
    <property type="match status" value="1"/>
</dbReference>
<dbReference type="Gene3D" id="1.25.40.10">
    <property type="entry name" value="Tetratricopeptide repeat domain"/>
    <property type="match status" value="5"/>
</dbReference>
<reference evidence="3 4" key="1">
    <citation type="journal article" date="2020" name="Nat. Food">
        <title>A phased Vanilla planifolia genome enables genetic improvement of flavour and production.</title>
        <authorList>
            <person name="Hasing T."/>
            <person name="Tang H."/>
            <person name="Brym M."/>
            <person name="Khazi F."/>
            <person name="Huang T."/>
            <person name="Chambers A.H."/>
        </authorList>
    </citation>
    <scope>NUCLEOTIDE SEQUENCE [LARGE SCALE GENOMIC DNA]</scope>
    <source>
        <tissue evidence="3">Leaf</tissue>
    </source>
</reference>
<keyword evidence="1" id="KW-0677">Repeat</keyword>
<dbReference type="SUPFAM" id="SSF48452">
    <property type="entry name" value="TPR-like"/>
    <property type="match status" value="1"/>
</dbReference>
<feature type="repeat" description="PPR" evidence="2">
    <location>
        <begin position="69"/>
        <end position="105"/>
    </location>
</feature>
<dbReference type="GO" id="GO:0009451">
    <property type="term" value="P:RNA modification"/>
    <property type="evidence" value="ECO:0007669"/>
    <property type="project" value="InterPro"/>
</dbReference>
<protein>
    <recommendedName>
        <fullName evidence="5">Pentatricopeptide repeat-containing protein</fullName>
    </recommendedName>
</protein>
<dbReference type="PANTHER" id="PTHR47926">
    <property type="entry name" value="PENTATRICOPEPTIDE REPEAT-CONTAINING PROTEIN"/>
    <property type="match status" value="1"/>
</dbReference>
<dbReference type="InterPro" id="IPR046960">
    <property type="entry name" value="PPR_At4g14850-like_plant"/>
</dbReference>
<dbReference type="GO" id="GO:0003723">
    <property type="term" value="F:RNA binding"/>
    <property type="evidence" value="ECO:0007669"/>
    <property type="project" value="InterPro"/>
</dbReference>
<gene>
    <name evidence="3" type="ORF">HPP92_002870</name>
</gene>
<evidence type="ECO:0000313" key="3">
    <source>
        <dbReference type="EMBL" id="KAG0498179.1"/>
    </source>
</evidence>
<dbReference type="OrthoDB" id="9989223at2759"/>
<dbReference type="NCBIfam" id="TIGR00756">
    <property type="entry name" value="PPR"/>
    <property type="match status" value="6"/>
</dbReference>
<dbReference type="PROSITE" id="PS51375">
    <property type="entry name" value="PPR"/>
    <property type="match status" value="5"/>
</dbReference>
<dbReference type="FunFam" id="1.25.40.10:FF:000184">
    <property type="entry name" value="Pentatricopeptide repeat-containing protein, chloroplastic"/>
    <property type="match status" value="1"/>
</dbReference>
<accession>A0A835RYY2</accession>
<evidence type="ECO:0000313" key="4">
    <source>
        <dbReference type="Proteomes" id="UP000636800"/>
    </source>
</evidence>
<sequence>MSTILCDILKRIKQSRSLKSLKQTHARIIICGLSWDNHLAVKLVTCCSQTLYQVCYARTIFDWLFRSANVYLWTAMITCYSHQQSEVSKEAITIYRMMLKEGSCPNNFTISAVLKACSFLKATCEGRQIHAHSIKLGFVSSIYVQTTLIHMYTKFGWVQEACYLFDNMTEKNVVTYNAIIACHVSAGNIEAARGTFDQMSQRDAISWNTILYSYAYNGDVVAALQLFEQMPVKETNSWNALIVGYSHRGEWDHCLKLLTAMQLNFATPNCVTMAMLMSCCGQLGALIVGRQLHGFLHKFCSPVNSYVFNSVVDMYAKCGSIHESYSVFFDMPEKDIVSYNTIINGLANHGHGKEALILFWESLKRKIQPDVLTFLGILTACSQSRLLDLSPRYFECMRSFSIEPSTDHYACIVDLFGRVGLVEKAYEIVKSMLSEPHAGIWGALLNACSIYCHVEIGRIAAQELFKLEPENPGNYIILSNIYARAHLWGGVKEVRCLMRGKGVAKNAGCSWIELNNQVYEFVSGDVDNPLSEEIFALLRQPSLHLALLN</sequence>
<proteinExistence type="predicted"/>
<evidence type="ECO:0008006" key="5">
    <source>
        <dbReference type="Google" id="ProtNLM"/>
    </source>
</evidence>
<comment type="caution">
    <text evidence="3">The sequence shown here is derived from an EMBL/GenBank/DDBJ whole genome shotgun (WGS) entry which is preliminary data.</text>
</comment>
<dbReference type="EMBL" id="JADCNL010000001">
    <property type="protein sequence ID" value="KAG0498179.1"/>
    <property type="molecule type" value="Genomic_DNA"/>
</dbReference>
<dbReference type="Proteomes" id="UP000636800">
    <property type="component" value="Chromosome 1"/>
</dbReference>
<name>A0A835RYY2_VANPL</name>
<dbReference type="Pfam" id="PF20431">
    <property type="entry name" value="E_motif"/>
    <property type="match status" value="1"/>
</dbReference>
<dbReference type="InterPro" id="IPR002885">
    <property type="entry name" value="PPR_rpt"/>
</dbReference>